<keyword evidence="1" id="KW-0812">Transmembrane</keyword>
<evidence type="ECO:0000256" key="1">
    <source>
        <dbReference type="SAM" id="Phobius"/>
    </source>
</evidence>
<dbReference type="EMBL" id="JBHEZX010000003">
    <property type="protein sequence ID" value="MFC1409379.1"/>
    <property type="molecule type" value="Genomic_DNA"/>
</dbReference>
<name>A0ABV6V6M7_9ACTN</name>
<keyword evidence="3" id="KW-1185">Reference proteome</keyword>
<comment type="caution">
    <text evidence="2">The sequence shown here is derived from an EMBL/GenBank/DDBJ whole genome shotgun (WGS) entry which is preliminary data.</text>
</comment>
<reference evidence="2 3" key="1">
    <citation type="submission" date="2024-09" db="EMBL/GenBank/DDBJ databases">
        <authorList>
            <person name="Lee S.D."/>
        </authorList>
    </citation>
    <scope>NUCLEOTIDE SEQUENCE [LARGE SCALE GENOMIC DNA]</scope>
    <source>
        <strain evidence="2 3">N1-1</strain>
    </source>
</reference>
<sequence length="85" mass="8807">MTTETPRPGDALVRVGAILFLIGAVATVATVTPLFLGLSRLPTPAYFVSMVMPLGFGVALVGLLRSARAQRVSAAGTNPATPRTR</sequence>
<gene>
    <name evidence="2" type="ORF">ACEZDG_08800</name>
</gene>
<keyword evidence="1" id="KW-1133">Transmembrane helix</keyword>
<evidence type="ECO:0008006" key="4">
    <source>
        <dbReference type="Google" id="ProtNLM"/>
    </source>
</evidence>
<evidence type="ECO:0000313" key="2">
    <source>
        <dbReference type="EMBL" id="MFC1409379.1"/>
    </source>
</evidence>
<feature type="transmembrane region" description="Helical" evidence="1">
    <location>
        <begin position="44"/>
        <end position="64"/>
    </location>
</feature>
<protein>
    <recommendedName>
        <fullName evidence="4">Integral membrane protein</fullName>
    </recommendedName>
</protein>
<proteinExistence type="predicted"/>
<accession>A0ABV6V6M7</accession>
<dbReference type="Proteomes" id="UP001592582">
    <property type="component" value="Unassembled WGS sequence"/>
</dbReference>
<dbReference type="RefSeq" id="WP_380504961.1">
    <property type="nucleotide sequence ID" value="NZ_JBHEZX010000003.1"/>
</dbReference>
<keyword evidence="1" id="KW-0472">Membrane</keyword>
<organism evidence="2 3">
    <name type="scientific">Streptacidiphilus alkalitolerans</name>
    <dbReference type="NCBI Taxonomy" id="3342712"/>
    <lineage>
        <taxon>Bacteria</taxon>
        <taxon>Bacillati</taxon>
        <taxon>Actinomycetota</taxon>
        <taxon>Actinomycetes</taxon>
        <taxon>Kitasatosporales</taxon>
        <taxon>Streptomycetaceae</taxon>
        <taxon>Streptacidiphilus</taxon>
    </lineage>
</organism>
<evidence type="ECO:0000313" key="3">
    <source>
        <dbReference type="Proteomes" id="UP001592582"/>
    </source>
</evidence>
<feature type="transmembrane region" description="Helical" evidence="1">
    <location>
        <begin position="12"/>
        <end position="38"/>
    </location>
</feature>